<evidence type="ECO:0000313" key="2">
    <source>
        <dbReference type="Proteomes" id="UP000288805"/>
    </source>
</evidence>
<proteinExistence type="predicted"/>
<sequence length="86" mass="9813">MHTIQEEEREMDDELMLIKQIQETEGAIASTLSRCEKMVDNELMDLMSRMTKRPTEALVGVEEEVEGIERELRGAGYGGGHDSQWN</sequence>
<gene>
    <name evidence="1" type="ORF">CK203_106945</name>
</gene>
<comment type="caution">
    <text evidence="1">The sequence shown here is derived from an EMBL/GenBank/DDBJ whole genome shotgun (WGS) entry which is preliminary data.</text>
</comment>
<reference evidence="1 2" key="1">
    <citation type="journal article" date="2018" name="PLoS Genet.">
        <title>Population sequencing reveals clonal diversity and ancestral inbreeding in the grapevine cultivar Chardonnay.</title>
        <authorList>
            <person name="Roach M.J."/>
            <person name="Johnson D.L."/>
            <person name="Bohlmann J."/>
            <person name="van Vuuren H.J."/>
            <person name="Jones S.J."/>
            <person name="Pretorius I.S."/>
            <person name="Schmidt S.A."/>
            <person name="Borneman A.R."/>
        </authorList>
    </citation>
    <scope>NUCLEOTIDE SEQUENCE [LARGE SCALE GENOMIC DNA]</scope>
    <source>
        <strain evidence="2">cv. Chardonnay</strain>
        <tissue evidence="1">Leaf</tissue>
    </source>
</reference>
<dbReference type="Proteomes" id="UP000288805">
    <property type="component" value="Unassembled WGS sequence"/>
</dbReference>
<evidence type="ECO:0000313" key="1">
    <source>
        <dbReference type="EMBL" id="RVW58045.1"/>
    </source>
</evidence>
<organism evidence="1 2">
    <name type="scientific">Vitis vinifera</name>
    <name type="common">Grape</name>
    <dbReference type="NCBI Taxonomy" id="29760"/>
    <lineage>
        <taxon>Eukaryota</taxon>
        <taxon>Viridiplantae</taxon>
        <taxon>Streptophyta</taxon>
        <taxon>Embryophyta</taxon>
        <taxon>Tracheophyta</taxon>
        <taxon>Spermatophyta</taxon>
        <taxon>Magnoliopsida</taxon>
        <taxon>eudicotyledons</taxon>
        <taxon>Gunneridae</taxon>
        <taxon>Pentapetalae</taxon>
        <taxon>rosids</taxon>
        <taxon>Vitales</taxon>
        <taxon>Vitaceae</taxon>
        <taxon>Viteae</taxon>
        <taxon>Vitis</taxon>
    </lineage>
</organism>
<accession>A0A438FDJ4</accession>
<protein>
    <submittedName>
        <fullName evidence="1">Uncharacterized protein</fullName>
    </submittedName>
</protein>
<dbReference type="EMBL" id="QGNW01000989">
    <property type="protein sequence ID" value="RVW58045.1"/>
    <property type="molecule type" value="Genomic_DNA"/>
</dbReference>
<name>A0A438FDJ4_VITVI</name>
<dbReference type="AlphaFoldDB" id="A0A438FDJ4"/>